<dbReference type="Proteomes" id="UP000261620">
    <property type="component" value="Unplaced"/>
</dbReference>
<proteinExistence type="predicted"/>
<dbReference type="PANTHER" id="PTHR45013">
    <property type="entry name" value="NACHT DOMAIN- AND WD REPEAT-CONTAINING PROTEIN 1"/>
    <property type="match status" value="1"/>
</dbReference>
<keyword evidence="2" id="KW-1185">Reference proteome</keyword>
<sequence length="109" mass="11947">MSSERKALLEKAYPEVLAFCHGLGLVFEVVDLVDLRWGIPSVSSGDHEAGEVFPREIGRCEQISAGPAFVVRSSNYSSRVFSCVIYAMMPGAHLQLLCRTHAALRHPSS</sequence>
<organism evidence="1 2">
    <name type="scientific">Mola mola</name>
    <name type="common">Ocean sunfish</name>
    <name type="synonym">Tetraodon mola</name>
    <dbReference type="NCBI Taxonomy" id="94237"/>
    <lineage>
        <taxon>Eukaryota</taxon>
        <taxon>Metazoa</taxon>
        <taxon>Chordata</taxon>
        <taxon>Craniata</taxon>
        <taxon>Vertebrata</taxon>
        <taxon>Euteleostomi</taxon>
        <taxon>Actinopterygii</taxon>
        <taxon>Neopterygii</taxon>
        <taxon>Teleostei</taxon>
        <taxon>Neoteleostei</taxon>
        <taxon>Acanthomorphata</taxon>
        <taxon>Eupercaria</taxon>
        <taxon>Tetraodontiformes</taxon>
        <taxon>Molidae</taxon>
        <taxon>Mola</taxon>
    </lineage>
</organism>
<dbReference type="AlphaFoldDB" id="A0A3Q4AWS7"/>
<evidence type="ECO:0000313" key="1">
    <source>
        <dbReference type="Ensembl" id="ENSMMOP00000009280.1"/>
    </source>
</evidence>
<name>A0A3Q4AWS7_MOLML</name>
<dbReference type="OMA" id="DMRWGLQ"/>
<accession>A0A3Q4AWS7</accession>
<evidence type="ECO:0000313" key="2">
    <source>
        <dbReference type="Proteomes" id="UP000261620"/>
    </source>
</evidence>
<dbReference type="Ensembl" id="ENSMMOT00000009445.1">
    <property type="protein sequence ID" value="ENSMMOP00000009280.1"/>
    <property type="gene ID" value="ENSMMOG00000007184.1"/>
</dbReference>
<reference evidence="1" key="1">
    <citation type="submission" date="2025-08" db="UniProtKB">
        <authorList>
            <consortium name="Ensembl"/>
        </authorList>
    </citation>
    <scope>IDENTIFICATION</scope>
</reference>
<dbReference type="InterPro" id="IPR043365">
    <property type="entry name" value="NWD1"/>
</dbReference>
<reference evidence="1" key="2">
    <citation type="submission" date="2025-09" db="UniProtKB">
        <authorList>
            <consortium name="Ensembl"/>
        </authorList>
    </citation>
    <scope>IDENTIFICATION</scope>
</reference>
<dbReference type="PANTHER" id="PTHR45013:SF1">
    <property type="entry name" value="NACHT DOMAIN- AND WD REPEAT-CONTAINING PROTEIN 1"/>
    <property type="match status" value="1"/>
</dbReference>
<protein>
    <submittedName>
        <fullName evidence="1">Uncharacterized protein</fullName>
    </submittedName>
</protein>
<dbReference type="STRING" id="94237.ENSMMOP00000009280"/>